<dbReference type="Proteomes" id="UP000474175">
    <property type="component" value="Unassembled WGS sequence"/>
</dbReference>
<comment type="caution">
    <text evidence="1">The sequence shown here is derived from an EMBL/GenBank/DDBJ whole genome shotgun (WGS) entry which is preliminary data.</text>
</comment>
<dbReference type="RefSeq" id="WP_163947893.1">
    <property type="nucleotide sequence ID" value="NZ_JAAFZH010000004.1"/>
</dbReference>
<organism evidence="1 2">
    <name type="scientific">Spirosoma terrae</name>
    <dbReference type="NCBI Taxonomy" id="1968276"/>
    <lineage>
        <taxon>Bacteria</taxon>
        <taxon>Pseudomonadati</taxon>
        <taxon>Bacteroidota</taxon>
        <taxon>Cytophagia</taxon>
        <taxon>Cytophagales</taxon>
        <taxon>Cytophagaceae</taxon>
        <taxon>Spirosoma</taxon>
    </lineage>
</organism>
<accession>A0A6L9L9V8</accession>
<name>A0A6L9L9V8_9BACT</name>
<evidence type="ECO:0000313" key="2">
    <source>
        <dbReference type="Proteomes" id="UP000474175"/>
    </source>
</evidence>
<dbReference type="EMBL" id="JAAFZH010000004">
    <property type="protein sequence ID" value="NDU95583.1"/>
    <property type="molecule type" value="Genomic_DNA"/>
</dbReference>
<evidence type="ECO:0000313" key="1">
    <source>
        <dbReference type="EMBL" id="NDU95583.1"/>
    </source>
</evidence>
<gene>
    <name evidence="1" type="ORF">GK108_11920</name>
</gene>
<dbReference type="AlphaFoldDB" id="A0A6L9L9V8"/>
<sequence>MNWLPLPTINPETICVEKPDITDKMSGFLLIPYSFGLANRAGCLLAAIDT</sequence>
<keyword evidence="2" id="KW-1185">Reference proteome</keyword>
<reference evidence="1 2" key="1">
    <citation type="submission" date="2020-02" db="EMBL/GenBank/DDBJ databases">
        <title>Draft genome sequence of two Spirosoma agri KCTC 52727 and Spirosoma terrae KCTC 52035.</title>
        <authorList>
            <person name="Rojas J."/>
            <person name="Ambika Manirajan B."/>
            <person name="Suarez C."/>
            <person name="Ratering S."/>
            <person name="Schnell S."/>
        </authorList>
    </citation>
    <scope>NUCLEOTIDE SEQUENCE [LARGE SCALE GENOMIC DNA]</scope>
    <source>
        <strain evidence="1 2">KCTC 52035</strain>
    </source>
</reference>
<protein>
    <submittedName>
        <fullName evidence="1">Uncharacterized protein</fullName>
    </submittedName>
</protein>
<proteinExistence type="predicted"/>